<gene>
    <name evidence="2" type="ORF">QR680_017283</name>
</gene>
<reference evidence="2" key="1">
    <citation type="submission" date="2023-06" db="EMBL/GenBank/DDBJ databases">
        <title>Genomic analysis of the entomopathogenic nematode Steinernema hermaphroditum.</title>
        <authorList>
            <person name="Schwarz E.M."/>
            <person name="Heppert J.K."/>
            <person name="Baniya A."/>
            <person name="Schwartz H.T."/>
            <person name="Tan C.-H."/>
            <person name="Antoshechkin I."/>
            <person name="Sternberg P.W."/>
            <person name="Goodrich-Blair H."/>
            <person name="Dillman A.R."/>
        </authorList>
    </citation>
    <scope>NUCLEOTIDE SEQUENCE</scope>
    <source>
        <strain evidence="2">PS9179</strain>
        <tissue evidence="2">Whole animal</tissue>
    </source>
</reference>
<sequence>MKHSGEIPDGVLDLLGAASTPNVSEGAIGPATTTVLVPLEPASPFDFPAVYVAVCILVVASVCLAIIFARWTVHRKPTRRDRRISSFEQVSTYL</sequence>
<name>A0AA39LNQ7_9BILA</name>
<keyword evidence="3" id="KW-1185">Reference proteome</keyword>
<organism evidence="2 3">
    <name type="scientific">Steinernema hermaphroditum</name>
    <dbReference type="NCBI Taxonomy" id="289476"/>
    <lineage>
        <taxon>Eukaryota</taxon>
        <taxon>Metazoa</taxon>
        <taxon>Ecdysozoa</taxon>
        <taxon>Nematoda</taxon>
        <taxon>Chromadorea</taxon>
        <taxon>Rhabditida</taxon>
        <taxon>Tylenchina</taxon>
        <taxon>Panagrolaimomorpha</taxon>
        <taxon>Strongyloidoidea</taxon>
        <taxon>Steinernematidae</taxon>
        <taxon>Steinernema</taxon>
    </lineage>
</organism>
<keyword evidence="1" id="KW-1133">Transmembrane helix</keyword>
<feature type="transmembrane region" description="Helical" evidence="1">
    <location>
        <begin position="49"/>
        <end position="73"/>
    </location>
</feature>
<dbReference type="EMBL" id="JAUCMV010000004">
    <property type="protein sequence ID" value="KAK0404087.1"/>
    <property type="molecule type" value="Genomic_DNA"/>
</dbReference>
<accession>A0AA39LNQ7</accession>
<dbReference type="Proteomes" id="UP001175271">
    <property type="component" value="Unassembled WGS sequence"/>
</dbReference>
<comment type="caution">
    <text evidence="2">The sequence shown here is derived from an EMBL/GenBank/DDBJ whole genome shotgun (WGS) entry which is preliminary data.</text>
</comment>
<evidence type="ECO:0000256" key="1">
    <source>
        <dbReference type="SAM" id="Phobius"/>
    </source>
</evidence>
<proteinExistence type="predicted"/>
<keyword evidence="1" id="KW-0472">Membrane</keyword>
<keyword evidence="1" id="KW-0812">Transmembrane</keyword>
<evidence type="ECO:0000313" key="3">
    <source>
        <dbReference type="Proteomes" id="UP001175271"/>
    </source>
</evidence>
<evidence type="ECO:0000313" key="2">
    <source>
        <dbReference type="EMBL" id="KAK0404087.1"/>
    </source>
</evidence>
<protein>
    <submittedName>
        <fullName evidence="2">Uncharacterized protein</fullName>
    </submittedName>
</protein>
<dbReference type="AlphaFoldDB" id="A0AA39LNQ7"/>